<dbReference type="InterPro" id="IPR029063">
    <property type="entry name" value="SAM-dependent_MTases_sf"/>
</dbReference>
<dbReference type="GO" id="GO:0032259">
    <property type="term" value="P:methylation"/>
    <property type="evidence" value="ECO:0007669"/>
    <property type="project" value="UniProtKB-KW"/>
</dbReference>
<dbReference type="GO" id="GO:0008168">
    <property type="term" value="F:methyltransferase activity"/>
    <property type="evidence" value="ECO:0007669"/>
    <property type="project" value="UniProtKB-KW"/>
</dbReference>
<organism evidence="2 3">
    <name type="scientific">Brevibacillus formosus</name>
    <dbReference type="NCBI Taxonomy" id="54913"/>
    <lineage>
        <taxon>Bacteria</taxon>
        <taxon>Bacillati</taxon>
        <taxon>Bacillota</taxon>
        <taxon>Bacilli</taxon>
        <taxon>Bacillales</taxon>
        <taxon>Paenibacillaceae</taxon>
        <taxon>Brevibacillus</taxon>
    </lineage>
</organism>
<gene>
    <name evidence="2" type="ORF">BP422_03925</name>
</gene>
<dbReference type="RefSeq" id="WP_088906658.1">
    <property type="nucleotide sequence ID" value="NZ_CP018145.1"/>
</dbReference>
<accession>A0A220MCM6</accession>
<name>A0A220MCM6_9BACL</name>
<dbReference type="KEGG" id="bfm:BP422_03925"/>
<protein>
    <submittedName>
        <fullName evidence="2">Methyltransferase</fullName>
    </submittedName>
</protein>
<evidence type="ECO:0000313" key="3">
    <source>
        <dbReference type="Proteomes" id="UP000197781"/>
    </source>
</evidence>
<dbReference type="Pfam" id="PF05050">
    <property type="entry name" value="Methyltransf_21"/>
    <property type="match status" value="1"/>
</dbReference>
<dbReference type="PANTHER" id="PTHR34203:SF15">
    <property type="entry name" value="SLL1173 PROTEIN"/>
    <property type="match status" value="1"/>
</dbReference>
<dbReference type="NCBIfam" id="TIGR01444">
    <property type="entry name" value="fkbM_fam"/>
    <property type="match status" value="1"/>
</dbReference>
<dbReference type="InterPro" id="IPR006342">
    <property type="entry name" value="FkbM_mtfrase"/>
</dbReference>
<keyword evidence="2" id="KW-0808">Transferase</keyword>
<dbReference type="EMBL" id="CP018145">
    <property type="protein sequence ID" value="ASJ52775.1"/>
    <property type="molecule type" value="Genomic_DNA"/>
</dbReference>
<evidence type="ECO:0000259" key="1">
    <source>
        <dbReference type="Pfam" id="PF05050"/>
    </source>
</evidence>
<reference evidence="2 3" key="1">
    <citation type="submission" date="2016-11" db="EMBL/GenBank/DDBJ databases">
        <authorList>
            <person name="Jaros S."/>
            <person name="Januszkiewicz K."/>
            <person name="Wedrychowicz H."/>
        </authorList>
    </citation>
    <scope>NUCLEOTIDE SEQUENCE [LARGE SCALE GENOMIC DNA]</scope>
    <source>
        <strain evidence="2 3">NF2</strain>
    </source>
</reference>
<sequence length="479" mass="55285">MSRMQQIRETWRKERRIPFPLTEQETWDFWLLEAPTNDLKKSKIKHIAKTMGIRTLIETGTFKGDMLQAMKNHFDLLVSIELDEALFIAAKQKFSRDSHIHILHGDSGTILANLMHSVTTPCLFWLDGHYIPRSTDTAKGNLDTPILQELTAILQHSVQNHVILIDDARCFIGPNPLLKDYPTIQELREFVHSLRPDLLFVVGNDIIMIYNPLEGATNPMKKVDFHLPFDNQTFTVYGDDSDQSVLFFINYFKGYYEDYVILPLKKIVQPDHICLDIGANIGAISLALSYLVPQGKVYAFEPSDANYPYLLRNLSENHITNVEPLQLGIADRNGNIHFNDDPRGGGWSYIPHEPEAVEKSTQFISCVRLDDWVEQNMISRIDLIKIDVEGSEVVVLESALRTLRQWDPDVIIEFNPESIKENFGRHPLVLYTLLEKLFTHIYIFKRDNTVVKVKNYNHLLDEMKPYHADLFCTNKTFLD</sequence>
<dbReference type="Proteomes" id="UP000197781">
    <property type="component" value="Chromosome"/>
</dbReference>
<dbReference type="PANTHER" id="PTHR34203">
    <property type="entry name" value="METHYLTRANSFERASE, FKBM FAMILY PROTEIN"/>
    <property type="match status" value="1"/>
</dbReference>
<dbReference type="Gene3D" id="3.40.50.150">
    <property type="entry name" value="Vaccinia Virus protein VP39"/>
    <property type="match status" value="2"/>
</dbReference>
<dbReference type="InterPro" id="IPR052514">
    <property type="entry name" value="SAM-dependent_MTase"/>
</dbReference>
<dbReference type="AlphaFoldDB" id="A0A220MCM6"/>
<dbReference type="SUPFAM" id="SSF53335">
    <property type="entry name" value="S-adenosyl-L-methionine-dependent methyltransferases"/>
    <property type="match status" value="1"/>
</dbReference>
<proteinExistence type="predicted"/>
<feature type="domain" description="Methyltransferase FkbM" evidence="1">
    <location>
        <begin position="276"/>
        <end position="424"/>
    </location>
</feature>
<evidence type="ECO:0000313" key="2">
    <source>
        <dbReference type="EMBL" id="ASJ52775.1"/>
    </source>
</evidence>
<keyword evidence="2" id="KW-0489">Methyltransferase</keyword>